<accession>A0AAV2BBH1</accession>
<keyword evidence="2" id="KW-1185">Reference proteome</keyword>
<dbReference type="Proteomes" id="UP001497382">
    <property type="component" value="Unassembled WGS sequence"/>
</dbReference>
<reference evidence="1 2" key="1">
    <citation type="submission" date="2024-04" db="EMBL/GenBank/DDBJ databases">
        <authorList>
            <person name="Rising A."/>
            <person name="Reimegard J."/>
            <person name="Sonavane S."/>
            <person name="Akerstrom W."/>
            <person name="Nylinder S."/>
            <person name="Hedman E."/>
            <person name="Kallberg Y."/>
        </authorList>
    </citation>
    <scope>NUCLEOTIDE SEQUENCE [LARGE SCALE GENOMIC DNA]</scope>
</reference>
<proteinExistence type="predicted"/>
<dbReference type="EMBL" id="CAXIEN010000329">
    <property type="protein sequence ID" value="CAL1293533.1"/>
    <property type="molecule type" value="Genomic_DNA"/>
</dbReference>
<name>A0AAV2BBH1_9ARAC</name>
<dbReference type="AlphaFoldDB" id="A0AAV2BBH1"/>
<protein>
    <submittedName>
        <fullName evidence="1">Uncharacterized protein</fullName>
    </submittedName>
</protein>
<sequence>MDQIYCRIAAPFQLDQTFAVESSHPSSWIRHLLSNRRILPVGSDIYCRIVASFQLDQTFTVESSHPSSWIRHLLSNRRILLADQSHLLSIRRHCSYPSCDSKESTSFASELYCAKELEDVGTVSVLFSFRLMTISCKKTAWYNFCDVPATLLQYFTP</sequence>
<comment type="caution">
    <text evidence="1">The sequence shown here is derived from an EMBL/GenBank/DDBJ whole genome shotgun (WGS) entry which is preliminary data.</text>
</comment>
<evidence type="ECO:0000313" key="1">
    <source>
        <dbReference type="EMBL" id="CAL1293533.1"/>
    </source>
</evidence>
<organism evidence="1 2">
    <name type="scientific">Larinioides sclopetarius</name>
    <dbReference type="NCBI Taxonomy" id="280406"/>
    <lineage>
        <taxon>Eukaryota</taxon>
        <taxon>Metazoa</taxon>
        <taxon>Ecdysozoa</taxon>
        <taxon>Arthropoda</taxon>
        <taxon>Chelicerata</taxon>
        <taxon>Arachnida</taxon>
        <taxon>Araneae</taxon>
        <taxon>Araneomorphae</taxon>
        <taxon>Entelegynae</taxon>
        <taxon>Araneoidea</taxon>
        <taxon>Araneidae</taxon>
        <taxon>Larinioides</taxon>
    </lineage>
</organism>
<evidence type="ECO:0000313" key="2">
    <source>
        <dbReference type="Proteomes" id="UP001497382"/>
    </source>
</evidence>
<gene>
    <name evidence="1" type="ORF">LARSCL_LOCUS18248</name>
</gene>